<evidence type="ECO:0000313" key="2">
    <source>
        <dbReference type="Proteomes" id="UP000325116"/>
    </source>
</evidence>
<protein>
    <submittedName>
        <fullName evidence="1">Uncharacterized protein</fullName>
    </submittedName>
</protein>
<organism evidence="1 2">
    <name type="scientific">Brachyspira aalborgi</name>
    <dbReference type="NCBI Taxonomy" id="29522"/>
    <lineage>
        <taxon>Bacteria</taxon>
        <taxon>Pseudomonadati</taxon>
        <taxon>Spirochaetota</taxon>
        <taxon>Spirochaetia</taxon>
        <taxon>Brachyspirales</taxon>
        <taxon>Brachyspiraceae</taxon>
        <taxon>Brachyspira</taxon>
    </lineage>
</organism>
<evidence type="ECO:0000313" key="1">
    <source>
        <dbReference type="EMBL" id="TXJ11122.1"/>
    </source>
</evidence>
<accession>A0A5C8CHF5</accession>
<proteinExistence type="predicted"/>
<dbReference type="EMBL" id="SAXT01000006">
    <property type="protein sequence ID" value="TXJ11122.1"/>
    <property type="molecule type" value="Genomic_DNA"/>
</dbReference>
<comment type="caution">
    <text evidence="1">The sequence shown here is derived from an EMBL/GenBank/DDBJ whole genome shotgun (WGS) entry which is preliminary data.</text>
</comment>
<dbReference type="AlphaFoldDB" id="A0A5C8CHF5"/>
<dbReference type="Proteomes" id="UP000325116">
    <property type="component" value="Unassembled WGS sequence"/>
</dbReference>
<reference evidence="1 2" key="1">
    <citation type="journal article" date="1992" name="Lakartidningen">
        <title>[Penicillin V and not amoxicillin is the first choice preparation in acute otitis].</title>
        <authorList>
            <person name="Kamme C."/>
            <person name="Lundgren K."/>
            <person name="Prellner K."/>
        </authorList>
    </citation>
    <scope>NUCLEOTIDE SEQUENCE [LARGE SCALE GENOMIC DNA]</scope>
    <source>
        <strain evidence="1 2">W1</strain>
    </source>
</reference>
<dbReference type="RefSeq" id="WP_147759001.1">
    <property type="nucleotide sequence ID" value="NZ_SAXT01000006.1"/>
</dbReference>
<name>A0A5C8CHF5_9SPIR</name>
<gene>
    <name evidence="1" type="ORF">EPJ80_10885</name>
</gene>
<sequence length="150" mass="18017">MFFAPNISLHKICFKGFGKEGIKLKICLSIQNNFICALTLNSLFGDLYIINRKIKIGYNEKIGEFFCYDFIKLEYKKLNFIELNLIIYWREFFLIILPNIFFNLECEANINILIKVLSKTFTKYINEKYEINIFKEFLKLIKNKFRLYSL</sequence>